<organism evidence="3 4">
    <name type="scientific">Desulfobacter hydrogenophilus</name>
    <dbReference type="NCBI Taxonomy" id="2291"/>
    <lineage>
        <taxon>Bacteria</taxon>
        <taxon>Pseudomonadati</taxon>
        <taxon>Thermodesulfobacteriota</taxon>
        <taxon>Desulfobacteria</taxon>
        <taxon>Desulfobacterales</taxon>
        <taxon>Desulfobacteraceae</taxon>
        <taxon>Desulfobacter</taxon>
    </lineage>
</organism>
<dbReference type="EMBL" id="QLNI01000040">
    <property type="protein sequence ID" value="RAM00707.1"/>
    <property type="molecule type" value="Genomic_DNA"/>
</dbReference>
<reference evidence="2 5" key="2">
    <citation type="submission" date="2019-02" db="EMBL/GenBank/DDBJ databases">
        <title>Complete genome sequence of Desulfobacter hydrogenophilus AcRS1.</title>
        <authorList>
            <person name="Marietou A."/>
            <person name="Lund M.B."/>
            <person name="Marshall I.P.G."/>
            <person name="Schreiber L."/>
            <person name="Jorgensen B."/>
        </authorList>
    </citation>
    <scope>NUCLEOTIDE SEQUENCE [LARGE SCALE GENOMIC DNA]</scope>
    <source>
        <strain evidence="2 5">AcRS1</strain>
        <plasmid evidence="2 5">unnamed1</plasmid>
    </source>
</reference>
<sequence length="137" mass="15314">MATKKTTKSLNSDLDLLRDTIKNKPKAGEVPNPMATPEEKPAPQGRPKDPETTKLETTFQEIPRPQNGPVAIITGKNTRKNTKAFTVYLPKDIQERLENECSNVSGTLTGLIQYAIQHLDKLDQTLYINNQKKIGEN</sequence>
<evidence type="ECO:0000313" key="5">
    <source>
        <dbReference type="Proteomes" id="UP000293902"/>
    </source>
</evidence>
<name>A0A328FCE1_9BACT</name>
<dbReference type="RefSeq" id="WP_111959121.1">
    <property type="nucleotide sequence ID" value="NZ_CP036314.1"/>
</dbReference>
<feature type="region of interest" description="Disordered" evidence="1">
    <location>
        <begin position="1"/>
        <end position="57"/>
    </location>
</feature>
<dbReference type="Proteomes" id="UP000293902">
    <property type="component" value="Plasmid unnamed1"/>
</dbReference>
<evidence type="ECO:0000313" key="2">
    <source>
        <dbReference type="EMBL" id="QBH15718.1"/>
    </source>
</evidence>
<reference evidence="3 4" key="1">
    <citation type="submission" date="2018-06" db="EMBL/GenBank/DDBJ databases">
        <title>Complete Genome Sequence of Desulfobacter hydrogenophilus (DSM3380).</title>
        <authorList>
            <person name="Marietou A."/>
            <person name="Schreiber L."/>
            <person name="Marshall I."/>
            <person name="Jorgensen B."/>
        </authorList>
    </citation>
    <scope>NUCLEOTIDE SEQUENCE [LARGE SCALE GENOMIC DNA]</scope>
    <source>
        <strain evidence="3 4">DSM 3380</strain>
    </source>
</reference>
<dbReference type="AlphaFoldDB" id="A0A328FCE1"/>
<dbReference type="GeneID" id="39462812"/>
<gene>
    <name evidence="3" type="ORF">DO021_17690</name>
    <name evidence="2" type="ORF">EYB58_22875</name>
</gene>
<evidence type="ECO:0000256" key="1">
    <source>
        <dbReference type="SAM" id="MobiDB-lite"/>
    </source>
</evidence>
<evidence type="ECO:0000313" key="4">
    <source>
        <dbReference type="Proteomes" id="UP000248798"/>
    </source>
</evidence>
<evidence type="ECO:0000313" key="3">
    <source>
        <dbReference type="EMBL" id="RAM00707.1"/>
    </source>
</evidence>
<proteinExistence type="predicted"/>
<accession>A0A328FCE1</accession>
<dbReference type="EMBL" id="CP036314">
    <property type="protein sequence ID" value="QBH15718.1"/>
    <property type="molecule type" value="Genomic_DNA"/>
</dbReference>
<feature type="compositionally biased region" description="Basic and acidic residues" evidence="1">
    <location>
        <begin position="37"/>
        <end position="54"/>
    </location>
</feature>
<keyword evidence="2" id="KW-0614">Plasmid</keyword>
<geneLocation type="plasmid" evidence="2 5">
    <name>unnamed1</name>
</geneLocation>
<protein>
    <submittedName>
        <fullName evidence="3">Uncharacterized protein</fullName>
    </submittedName>
</protein>
<dbReference type="Proteomes" id="UP000248798">
    <property type="component" value="Unassembled WGS sequence"/>
</dbReference>
<keyword evidence="5" id="KW-1185">Reference proteome</keyword>